<name>A0A9X3D799_9ACTN</name>
<comment type="caution">
    <text evidence="1">The sequence shown here is derived from an EMBL/GenBank/DDBJ whole genome shotgun (WGS) entry which is preliminary data.</text>
</comment>
<evidence type="ECO:0000313" key="1">
    <source>
        <dbReference type="EMBL" id="MCX2966081.1"/>
    </source>
</evidence>
<dbReference type="AlphaFoldDB" id="A0A9X3D799"/>
<organism evidence="1 2">
    <name type="scientific">Gordonia aquimaris</name>
    <dbReference type="NCBI Taxonomy" id="2984863"/>
    <lineage>
        <taxon>Bacteria</taxon>
        <taxon>Bacillati</taxon>
        <taxon>Actinomycetota</taxon>
        <taxon>Actinomycetes</taxon>
        <taxon>Mycobacteriales</taxon>
        <taxon>Gordoniaceae</taxon>
        <taxon>Gordonia</taxon>
    </lineage>
</organism>
<proteinExistence type="predicted"/>
<sequence length="147" mass="15776">MSHRVDRLDAGLADLVDRVGADDLSPCLYSLAITVMSAVDTGDDTEVTAALTELKERGSVAPSSALQINSLLSQYEQRAFAARRRGDQAARERAFFQARALNCVAHVIGADRGGRPARDRLRDATYEAAVACRGPAAVRSVLIRYAG</sequence>
<reference evidence="1" key="1">
    <citation type="submission" date="2022-10" db="EMBL/GenBank/DDBJ databases">
        <title>WGS of marine actinomycetes from Thailand.</title>
        <authorList>
            <person name="Thawai C."/>
        </authorList>
    </citation>
    <scope>NUCLEOTIDE SEQUENCE</scope>
    <source>
        <strain evidence="1">SW21</strain>
    </source>
</reference>
<evidence type="ECO:0000313" key="2">
    <source>
        <dbReference type="Proteomes" id="UP001143347"/>
    </source>
</evidence>
<dbReference type="RefSeq" id="WP_235722287.1">
    <property type="nucleotide sequence ID" value="NZ_JAPKFM010000022.1"/>
</dbReference>
<gene>
    <name evidence="1" type="ORF">OSB52_18510</name>
</gene>
<accession>A0A9X3D799</accession>
<dbReference type="EMBL" id="JAPKFM010000022">
    <property type="protein sequence ID" value="MCX2966081.1"/>
    <property type="molecule type" value="Genomic_DNA"/>
</dbReference>
<protein>
    <submittedName>
        <fullName evidence="1">Uncharacterized protein</fullName>
    </submittedName>
</protein>
<keyword evidence="2" id="KW-1185">Reference proteome</keyword>
<dbReference type="Proteomes" id="UP001143347">
    <property type="component" value="Unassembled WGS sequence"/>
</dbReference>